<sequence>MVLNQILLVSGVITTIGVRSSLQFFLKRSNFKVPSLFHKTSVYVLSLSLCFQGTVFFVIVGWPVIGMGAEAYGFILLFSGFWPTIVGAINVGLNLE</sequence>
<evidence type="ECO:0000313" key="2">
    <source>
        <dbReference type="Proteomes" id="UP001056120"/>
    </source>
</evidence>
<keyword evidence="2" id="KW-1185">Reference proteome</keyword>
<proteinExistence type="predicted"/>
<reference evidence="1 2" key="2">
    <citation type="journal article" date="2022" name="Mol. Ecol. Resour.">
        <title>The genomes of chicory, endive, great burdock and yacon provide insights into Asteraceae paleo-polyploidization history and plant inulin production.</title>
        <authorList>
            <person name="Fan W."/>
            <person name="Wang S."/>
            <person name="Wang H."/>
            <person name="Wang A."/>
            <person name="Jiang F."/>
            <person name="Liu H."/>
            <person name="Zhao H."/>
            <person name="Xu D."/>
            <person name="Zhang Y."/>
        </authorList>
    </citation>
    <scope>NUCLEOTIDE SEQUENCE [LARGE SCALE GENOMIC DNA]</scope>
    <source>
        <strain evidence="2">cv. Yunnan</strain>
        <tissue evidence="1">Leaves</tissue>
    </source>
</reference>
<comment type="caution">
    <text evidence="1">The sequence shown here is derived from an EMBL/GenBank/DDBJ whole genome shotgun (WGS) entry which is preliminary data.</text>
</comment>
<organism evidence="1 2">
    <name type="scientific">Smallanthus sonchifolius</name>
    <dbReference type="NCBI Taxonomy" id="185202"/>
    <lineage>
        <taxon>Eukaryota</taxon>
        <taxon>Viridiplantae</taxon>
        <taxon>Streptophyta</taxon>
        <taxon>Embryophyta</taxon>
        <taxon>Tracheophyta</taxon>
        <taxon>Spermatophyta</taxon>
        <taxon>Magnoliopsida</taxon>
        <taxon>eudicotyledons</taxon>
        <taxon>Gunneridae</taxon>
        <taxon>Pentapetalae</taxon>
        <taxon>asterids</taxon>
        <taxon>campanulids</taxon>
        <taxon>Asterales</taxon>
        <taxon>Asteraceae</taxon>
        <taxon>Asteroideae</taxon>
        <taxon>Heliantheae alliance</taxon>
        <taxon>Millerieae</taxon>
        <taxon>Smallanthus</taxon>
    </lineage>
</organism>
<dbReference type="EMBL" id="CM042043">
    <property type="protein sequence ID" value="KAI3693754.1"/>
    <property type="molecule type" value="Genomic_DNA"/>
</dbReference>
<reference evidence="2" key="1">
    <citation type="journal article" date="2022" name="Mol. Ecol. Resour.">
        <title>The genomes of chicory, endive, great burdock and yacon provide insights into Asteraceae palaeo-polyploidization history and plant inulin production.</title>
        <authorList>
            <person name="Fan W."/>
            <person name="Wang S."/>
            <person name="Wang H."/>
            <person name="Wang A."/>
            <person name="Jiang F."/>
            <person name="Liu H."/>
            <person name="Zhao H."/>
            <person name="Xu D."/>
            <person name="Zhang Y."/>
        </authorList>
    </citation>
    <scope>NUCLEOTIDE SEQUENCE [LARGE SCALE GENOMIC DNA]</scope>
    <source>
        <strain evidence="2">cv. Yunnan</strain>
    </source>
</reference>
<name>A0ACB8Z7X3_9ASTR</name>
<accession>A0ACB8Z7X3</accession>
<gene>
    <name evidence="1" type="ORF">L1987_76706</name>
</gene>
<protein>
    <submittedName>
        <fullName evidence="1">Uncharacterized protein</fullName>
    </submittedName>
</protein>
<evidence type="ECO:0000313" key="1">
    <source>
        <dbReference type="EMBL" id="KAI3693754.1"/>
    </source>
</evidence>
<dbReference type="Proteomes" id="UP001056120">
    <property type="component" value="Linkage Group LG26"/>
</dbReference>